<protein>
    <recommendedName>
        <fullName evidence="3 9">NADH-ubiquinone oxidoreductase chain 3</fullName>
        <ecNumber evidence="9">7.1.1.2</ecNumber>
    </recommendedName>
</protein>
<keyword evidence="9" id="KW-0249">Electron transport</keyword>
<feature type="transmembrane region" description="Helical" evidence="9">
    <location>
        <begin position="6"/>
        <end position="27"/>
    </location>
</feature>
<keyword evidence="5 9" id="KW-0812">Transmembrane</keyword>
<sequence length="118" mass="13406">MEKVVVSFIFCLGFSSLIMLFGMLLSFRAACSREISSPFECGFDPISSSRAPFSLRFFLLAVFFIVFDFETVLLLPSVVCLWVCGFGWYWVIGFVVVVFILYVGLVHEVREGCVEWGE</sequence>
<dbReference type="GO" id="GO:0008137">
    <property type="term" value="F:NADH dehydrogenase (ubiquinone) activity"/>
    <property type="evidence" value="ECO:0007669"/>
    <property type="project" value="UniProtKB-UniRule"/>
</dbReference>
<evidence type="ECO:0000256" key="4">
    <source>
        <dbReference type="ARBA" id="ARBA00022448"/>
    </source>
</evidence>
<dbReference type="PANTHER" id="PTHR11058">
    <property type="entry name" value="NADH-UBIQUINONE OXIDOREDUCTASE CHAIN 3"/>
    <property type="match status" value="1"/>
</dbReference>
<keyword evidence="7 9" id="KW-0472">Membrane</keyword>
<dbReference type="EC" id="7.1.1.2" evidence="9"/>
<comment type="similarity">
    <text evidence="2 9">Belongs to the complex I subunit 3 family.</text>
</comment>
<evidence type="ECO:0000256" key="2">
    <source>
        <dbReference type="ARBA" id="ARBA00008472"/>
    </source>
</evidence>
<dbReference type="GO" id="GO:0031966">
    <property type="term" value="C:mitochondrial membrane"/>
    <property type="evidence" value="ECO:0007669"/>
    <property type="project" value="UniProtKB-SubCell"/>
</dbReference>
<proteinExistence type="inferred from homology"/>
<accession>A0A1X9JQA6</accession>
<feature type="transmembrane region" description="Helical" evidence="9">
    <location>
        <begin position="57"/>
        <end position="75"/>
    </location>
</feature>
<keyword evidence="9" id="KW-0679">Respiratory chain</keyword>
<name>A0A1X9JQA6_9BIVA</name>
<gene>
    <name evidence="10" type="primary">nad3</name>
</gene>
<dbReference type="Pfam" id="PF00507">
    <property type="entry name" value="Oxidored_q4"/>
    <property type="match status" value="1"/>
</dbReference>
<keyword evidence="9" id="KW-0520">NAD</keyword>
<dbReference type="InterPro" id="IPR038430">
    <property type="entry name" value="NDAH_ubi_oxred_su3_sf"/>
</dbReference>
<keyword evidence="9 10" id="KW-0496">Mitochondrion</keyword>
<reference evidence="10" key="1">
    <citation type="journal article" date="2017" name="Sci. Rep.">
        <title>Evolution of sex-dependent mtDNA transmission in freshwater mussels (Bivalvia: Unionida).</title>
        <authorList>
            <person name="Guerra D."/>
            <person name="Plazzi F."/>
            <person name="Stewart D.T."/>
            <person name="Bogan A.E."/>
            <person name="Hoeh W.R."/>
            <person name="Breton S."/>
        </authorList>
    </citation>
    <scope>NUCLEOTIDE SEQUENCE</scope>
    <source>
        <strain evidence="10">M9</strain>
        <tissue evidence="10">Gonad</tissue>
    </source>
</reference>
<geneLocation type="mitochondrion" evidence="10"/>
<dbReference type="InterPro" id="IPR000440">
    <property type="entry name" value="NADH_UbQ/plastoQ_OxRdtase_su3"/>
</dbReference>
<keyword evidence="9" id="KW-0830">Ubiquinone</keyword>
<dbReference type="EMBL" id="KU873122">
    <property type="protein sequence ID" value="AQT38541.1"/>
    <property type="molecule type" value="Genomic_DNA"/>
</dbReference>
<comment type="function">
    <text evidence="9">Core subunit of the mitochondrial membrane respiratory chain NADH dehydrogenase (Complex I) which catalyzes electron transfer from NADH through the respiratory chain, using ubiquinone as an electron acceptor. Essential for the catalytic activity of complex I.</text>
</comment>
<dbReference type="Gene3D" id="1.20.58.1610">
    <property type="entry name" value="NADH:ubiquinone/plastoquinone oxidoreductase, chain 3"/>
    <property type="match status" value="1"/>
</dbReference>
<organism evidence="10">
    <name type="scientific">Echyridella menziesii</name>
    <dbReference type="NCBI Taxonomy" id="981778"/>
    <lineage>
        <taxon>Eukaryota</taxon>
        <taxon>Metazoa</taxon>
        <taxon>Spiralia</taxon>
        <taxon>Lophotrochozoa</taxon>
        <taxon>Mollusca</taxon>
        <taxon>Bivalvia</taxon>
        <taxon>Autobranchia</taxon>
        <taxon>Heteroconchia</taxon>
        <taxon>Palaeoheterodonta</taxon>
        <taxon>Unionida</taxon>
        <taxon>Unionoidea</taxon>
        <taxon>Hyriidae</taxon>
        <taxon>Echyridella</taxon>
    </lineage>
</organism>
<keyword evidence="9" id="KW-1278">Translocase</keyword>
<comment type="subcellular location">
    <subcellularLocation>
        <location evidence="1">Membrane</location>
    </subcellularLocation>
    <subcellularLocation>
        <location evidence="9">Mitochondrion membrane</location>
        <topology evidence="9">Multi-pass membrane protein</topology>
    </subcellularLocation>
</comment>
<evidence type="ECO:0000256" key="8">
    <source>
        <dbReference type="ARBA" id="ARBA00049551"/>
    </source>
</evidence>
<evidence type="ECO:0000256" key="6">
    <source>
        <dbReference type="ARBA" id="ARBA00022989"/>
    </source>
</evidence>
<dbReference type="GO" id="GO:0030964">
    <property type="term" value="C:NADH dehydrogenase complex"/>
    <property type="evidence" value="ECO:0007669"/>
    <property type="project" value="TreeGrafter"/>
</dbReference>
<dbReference type="AlphaFoldDB" id="A0A1X9JQA6"/>
<evidence type="ECO:0000256" key="7">
    <source>
        <dbReference type="ARBA" id="ARBA00023136"/>
    </source>
</evidence>
<comment type="catalytic activity">
    <reaction evidence="8 9">
        <text>a ubiquinone + NADH + 5 H(+)(in) = a ubiquinol + NAD(+) + 4 H(+)(out)</text>
        <dbReference type="Rhea" id="RHEA:29091"/>
        <dbReference type="Rhea" id="RHEA-COMP:9565"/>
        <dbReference type="Rhea" id="RHEA-COMP:9566"/>
        <dbReference type="ChEBI" id="CHEBI:15378"/>
        <dbReference type="ChEBI" id="CHEBI:16389"/>
        <dbReference type="ChEBI" id="CHEBI:17976"/>
        <dbReference type="ChEBI" id="CHEBI:57540"/>
        <dbReference type="ChEBI" id="CHEBI:57945"/>
        <dbReference type="EC" id="7.1.1.2"/>
    </reaction>
</comment>
<feature type="transmembrane region" description="Helical" evidence="9">
    <location>
        <begin position="87"/>
        <end position="106"/>
    </location>
</feature>
<evidence type="ECO:0000256" key="5">
    <source>
        <dbReference type="ARBA" id="ARBA00022692"/>
    </source>
</evidence>
<keyword evidence="6 9" id="KW-1133">Transmembrane helix</keyword>
<evidence type="ECO:0000313" key="10">
    <source>
        <dbReference type="EMBL" id="AQT38541.1"/>
    </source>
</evidence>
<evidence type="ECO:0000256" key="9">
    <source>
        <dbReference type="RuleBase" id="RU003640"/>
    </source>
</evidence>
<dbReference type="PANTHER" id="PTHR11058:SF9">
    <property type="entry name" value="NADH-UBIQUINONE OXIDOREDUCTASE CHAIN 3"/>
    <property type="match status" value="1"/>
</dbReference>
<keyword evidence="4 9" id="KW-0813">Transport</keyword>
<evidence type="ECO:0000256" key="3">
    <source>
        <dbReference type="ARBA" id="ARBA00021007"/>
    </source>
</evidence>
<evidence type="ECO:0000256" key="1">
    <source>
        <dbReference type="ARBA" id="ARBA00004370"/>
    </source>
</evidence>